<dbReference type="Proteomes" id="UP000799421">
    <property type="component" value="Unassembled WGS sequence"/>
</dbReference>
<sequence length="713" mass="78997">MLLAAGLYRWFHLFDSSIACNSHRRIAKVSVNIILHRSLYTSVMLVPEANTVAELMAAGRFDGTEHSLHIPAPPRASPTRPAEDQLDAETAIRHQLLSQPQQAPTPPAALSSLGAKAMMAQSSSDMELSFDVSCDMVEDLSDISTDDHETASISTEPVSVSEQDRSGRSSPLVFDDGNHDELADSSDSDDDMNLATPRQSIYPHVDTEAVPSNLPIGPGRPLNVIFIAHKDTSEALKARLGAQLISGMTGHAHSANCSRYLVPTRGSHPLVFGQGSAEVRIYHCIDAVSTWTKQTTLRFIGKSDEQYKLDYEKVDLAVLYQPLDPEQRSKWVDVAGKTMWQLRVPILRLYTYNGLAYPEPPSSAFPTVGQITTSMPIKDLYSVLKNTLDFPPSVLPPKKPRSNIMKMFKHAEQILDGYTLALTVVLILCLLQMFSRAPDPIAKTNLRRTQLSAVLGASNDTLEISKALHYDSILPCPTPTPNLFGRTTYAPIKEIHSQFIHPNHIVVSLPPARSRFPGLAAERVSRGELDVSHKVVRYIDGVYDVVVAPWDAHGLLSFELVTDNPGYKFNLSHDFGSRLQLHALESGINQVVSELTTAQRTAWTNSKQFGLHLVERTRNVHLPELNLPPVRTVLANIEMLLRQKIDTTGRKLERDGKAIRQTINAIPPRVKAAVPSKKTIVTPIRVGREWALWLEKQILVRKTVNTEETKAGR</sequence>
<evidence type="ECO:0000256" key="1">
    <source>
        <dbReference type="SAM" id="MobiDB-lite"/>
    </source>
</evidence>
<protein>
    <submittedName>
        <fullName evidence="2">Uncharacterized protein</fullName>
    </submittedName>
</protein>
<organism evidence="2 3">
    <name type="scientific">Piedraia hortae CBS 480.64</name>
    <dbReference type="NCBI Taxonomy" id="1314780"/>
    <lineage>
        <taxon>Eukaryota</taxon>
        <taxon>Fungi</taxon>
        <taxon>Dikarya</taxon>
        <taxon>Ascomycota</taxon>
        <taxon>Pezizomycotina</taxon>
        <taxon>Dothideomycetes</taxon>
        <taxon>Dothideomycetidae</taxon>
        <taxon>Capnodiales</taxon>
        <taxon>Piedraiaceae</taxon>
        <taxon>Piedraia</taxon>
    </lineage>
</organism>
<accession>A0A6A7C722</accession>
<feature type="compositionally biased region" description="Acidic residues" evidence="1">
    <location>
        <begin position="183"/>
        <end position="192"/>
    </location>
</feature>
<name>A0A6A7C722_9PEZI</name>
<proteinExistence type="predicted"/>
<dbReference type="AlphaFoldDB" id="A0A6A7C722"/>
<keyword evidence="3" id="KW-1185">Reference proteome</keyword>
<evidence type="ECO:0000313" key="2">
    <source>
        <dbReference type="EMBL" id="KAF2863183.1"/>
    </source>
</evidence>
<feature type="region of interest" description="Disordered" evidence="1">
    <location>
        <begin position="143"/>
        <end position="199"/>
    </location>
</feature>
<feature type="region of interest" description="Disordered" evidence="1">
    <location>
        <begin position="66"/>
        <end position="85"/>
    </location>
</feature>
<evidence type="ECO:0000313" key="3">
    <source>
        <dbReference type="Proteomes" id="UP000799421"/>
    </source>
</evidence>
<dbReference type="OrthoDB" id="439943at2759"/>
<dbReference type="EMBL" id="MU005962">
    <property type="protein sequence ID" value="KAF2863183.1"/>
    <property type="molecule type" value="Genomic_DNA"/>
</dbReference>
<feature type="region of interest" description="Disordered" evidence="1">
    <location>
        <begin position="96"/>
        <end position="116"/>
    </location>
</feature>
<gene>
    <name evidence="2" type="ORF">K470DRAFT_262305</name>
</gene>
<reference evidence="2" key="1">
    <citation type="journal article" date="2020" name="Stud. Mycol.">
        <title>101 Dothideomycetes genomes: a test case for predicting lifestyles and emergence of pathogens.</title>
        <authorList>
            <person name="Haridas S."/>
            <person name="Albert R."/>
            <person name="Binder M."/>
            <person name="Bloem J."/>
            <person name="Labutti K."/>
            <person name="Salamov A."/>
            <person name="Andreopoulos B."/>
            <person name="Baker S."/>
            <person name="Barry K."/>
            <person name="Bills G."/>
            <person name="Bluhm B."/>
            <person name="Cannon C."/>
            <person name="Castanera R."/>
            <person name="Culley D."/>
            <person name="Daum C."/>
            <person name="Ezra D."/>
            <person name="Gonzalez J."/>
            <person name="Henrissat B."/>
            <person name="Kuo A."/>
            <person name="Liang C."/>
            <person name="Lipzen A."/>
            <person name="Lutzoni F."/>
            <person name="Magnuson J."/>
            <person name="Mondo S."/>
            <person name="Nolan M."/>
            <person name="Ohm R."/>
            <person name="Pangilinan J."/>
            <person name="Park H.-J."/>
            <person name="Ramirez L."/>
            <person name="Alfaro M."/>
            <person name="Sun H."/>
            <person name="Tritt A."/>
            <person name="Yoshinaga Y."/>
            <person name="Zwiers L.-H."/>
            <person name="Turgeon B."/>
            <person name="Goodwin S."/>
            <person name="Spatafora J."/>
            <person name="Crous P."/>
            <person name="Grigoriev I."/>
        </authorList>
    </citation>
    <scope>NUCLEOTIDE SEQUENCE</scope>
    <source>
        <strain evidence="2">CBS 480.64</strain>
    </source>
</reference>
<feature type="compositionally biased region" description="Low complexity" evidence="1">
    <location>
        <begin position="96"/>
        <end position="115"/>
    </location>
</feature>
<feature type="compositionally biased region" description="Polar residues" evidence="1">
    <location>
        <begin position="151"/>
        <end position="161"/>
    </location>
</feature>